<organism evidence="1 2">
    <name type="scientific">Methanogenium organophilum</name>
    <dbReference type="NCBI Taxonomy" id="2199"/>
    <lineage>
        <taxon>Archaea</taxon>
        <taxon>Methanobacteriati</taxon>
        <taxon>Methanobacteriota</taxon>
        <taxon>Stenosarchaea group</taxon>
        <taxon>Methanomicrobia</taxon>
        <taxon>Methanomicrobiales</taxon>
        <taxon>Methanomicrobiaceae</taxon>
        <taxon>Methanogenium</taxon>
    </lineage>
</organism>
<dbReference type="RefSeq" id="WP_268185601.1">
    <property type="nucleotide sequence ID" value="NZ_CP113361.1"/>
</dbReference>
<keyword evidence="2" id="KW-1185">Reference proteome</keyword>
<dbReference type="KEGG" id="mou:OU421_08155"/>
<sequence length="255" mass="29417">MSKFCRDCGKRLGFFSKLSGVERCEDCEKKSQMVNNTVKIKSPDYIPPIQQQVKINKIISGSVGGEIEYYKLQEWWLNTLTSDEQNILLSIYRPLGLSPDSLVHGKITSSSQSEVAFLSNLSGWVKQPEYRRIGYKLIEKAESSISNRTPIMDRHFLYQAKKEIYYRNRDMDDFALPTAIEACKQQIALSKKAKQAFLKECGQLPSHAGYKQLCIIMEKQKNYDEAIRLANEAKMQGWTGDWDKRIERCMKKMST</sequence>
<evidence type="ECO:0000313" key="1">
    <source>
        <dbReference type="EMBL" id="WAI00402.1"/>
    </source>
</evidence>
<reference evidence="1" key="1">
    <citation type="submission" date="2022-11" db="EMBL/GenBank/DDBJ databases">
        <title>Complete genome sequence of Methanogenium organophilum DSM 3596.</title>
        <authorList>
            <person name="Chen S.-C."/>
            <person name="Lai S.-J."/>
            <person name="You Y.-T."/>
        </authorList>
    </citation>
    <scope>NUCLEOTIDE SEQUENCE</scope>
    <source>
        <strain evidence="1">DSM 3596</strain>
    </source>
</reference>
<protein>
    <submittedName>
        <fullName evidence="1">Uncharacterized protein</fullName>
    </submittedName>
</protein>
<name>A0A9X9T7S3_METOG</name>
<dbReference type="Proteomes" id="UP001163096">
    <property type="component" value="Chromosome"/>
</dbReference>
<dbReference type="GeneID" id="76835067"/>
<accession>A0A9X9T7S3</accession>
<gene>
    <name evidence="1" type="ORF">OU421_08155</name>
</gene>
<evidence type="ECO:0000313" key="2">
    <source>
        <dbReference type="Proteomes" id="UP001163096"/>
    </source>
</evidence>
<proteinExistence type="predicted"/>
<dbReference type="AlphaFoldDB" id="A0A9X9T7S3"/>
<dbReference type="EMBL" id="CP113361">
    <property type="protein sequence ID" value="WAI00402.1"/>
    <property type="molecule type" value="Genomic_DNA"/>
</dbReference>